<keyword evidence="4" id="KW-1185">Reference proteome</keyword>
<sequence>MKKVKWFVTGLACTVALVACGNEDATTEDVSDDTSNSSQEEETTEADEQGEDINEDARAILEQSIEAMDDVKSFSMDMSMDQTIEVADEEPMETATKLKMDAIQEPLKFYQAIESPDPITGETYEIEQYFADGDIYTFDPMEDQWMKMSGELMGLNDLEDLDMSPEDQLETLIGFADEITVEDEGDRYALTINGSGDELKEIAQELASAEADPTMQAEMNQIFEGMNISKLDYVLYINKDTYFQEEMSMNLDMQMDADGESFTISQSSHGTFSQFNEIDEITIPSEAIENAVEMTEEDFGAIEGELDTEDDQ</sequence>
<proteinExistence type="predicted"/>
<name>A0ABT0XKE8_9BACI</name>
<evidence type="ECO:0000256" key="2">
    <source>
        <dbReference type="SAM" id="SignalP"/>
    </source>
</evidence>
<dbReference type="Pfam" id="PF20316">
    <property type="entry name" value="DUF6612"/>
    <property type="match status" value="1"/>
</dbReference>
<gene>
    <name evidence="3" type="ORF">NDM98_09410</name>
</gene>
<reference evidence="3" key="1">
    <citation type="submission" date="2022-06" db="EMBL/GenBank/DDBJ databases">
        <title>Alkalicoccobacillus porphyridii sp. nov., isolated from a marine red alga, Porphyridium purpureum and reclassification of Shouchella plakortidis and Shouchella gibsonii as Alkalicoccobacillus plakortidis comb. nov. and Alkalicoccobacillus gibsonii comb. nov.</title>
        <authorList>
            <person name="Kim K.H."/>
            <person name="Lee J.K."/>
            <person name="Han D.M."/>
            <person name="Baek J.H."/>
            <person name="Jeon C.O."/>
        </authorList>
    </citation>
    <scope>NUCLEOTIDE SEQUENCE</scope>
    <source>
        <strain evidence="3">DSM 19153</strain>
    </source>
</reference>
<dbReference type="Proteomes" id="UP001203665">
    <property type="component" value="Unassembled WGS sequence"/>
</dbReference>
<evidence type="ECO:0000313" key="4">
    <source>
        <dbReference type="Proteomes" id="UP001203665"/>
    </source>
</evidence>
<feature type="region of interest" description="Disordered" evidence="1">
    <location>
        <begin position="22"/>
        <end position="54"/>
    </location>
</feature>
<protein>
    <recommendedName>
        <fullName evidence="5">Lipoprotein</fullName>
    </recommendedName>
</protein>
<evidence type="ECO:0000313" key="3">
    <source>
        <dbReference type="EMBL" id="MCM2675687.1"/>
    </source>
</evidence>
<dbReference type="EMBL" id="JAMQJY010000001">
    <property type="protein sequence ID" value="MCM2675687.1"/>
    <property type="molecule type" value="Genomic_DNA"/>
</dbReference>
<dbReference type="Gene3D" id="2.50.20.20">
    <property type="match status" value="1"/>
</dbReference>
<feature type="chain" id="PRO_5047214658" description="Lipoprotein" evidence="2">
    <location>
        <begin position="22"/>
        <end position="312"/>
    </location>
</feature>
<organism evidence="3 4">
    <name type="scientific">Alkalicoccobacillus plakortidis</name>
    <dbReference type="NCBI Taxonomy" id="444060"/>
    <lineage>
        <taxon>Bacteria</taxon>
        <taxon>Bacillati</taxon>
        <taxon>Bacillota</taxon>
        <taxon>Bacilli</taxon>
        <taxon>Bacillales</taxon>
        <taxon>Bacillaceae</taxon>
        <taxon>Alkalicoccobacillus</taxon>
    </lineage>
</organism>
<dbReference type="InterPro" id="IPR046720">
    <property type="entry name" value="DUF6612"/>
</dbReference>
<evidence type="ECO:0008006" key="5">
    <source>
        <dbReference type="Google" id="ProtNLM"/>
    </source>
</evidence>
<feature type="signal peptide" evidence="2">
    <location>
        <begin position="1"/>
        <end position="21"/>
    </location>
</feature>
<dbReference type="RefSeq" id="WP_251606728.1">
    <property type="nucleotide sequence ID" value="NZ_JAMQJY010000001.1"/>
</dbReference>
<accession>A0ABT0XKE8</accession>
<dbReference type="PROSITE" id="PS51257">
    <property type="entry name" value="PROKAR_LIPOPROTEIN"/>
    <property type="match status" value="1"/>
</dbReference>
<feature type="compositionally biased region" description="Acidic residues" evidence="1">
    <location>
        <begin position="39"/>
        <end position="54"/>
    </location>
</feature>
<evidence type="ECO:0000256" key="1">
    <source>
        <dbReference type="SAM" id="MobiDB-lite"/>
    </source>
</evidence>
<comment type="caution">
    <text evidence="3">The sequence shown here is derived from an EMBL/GenBank/DDBJ whole genome shotgun (WGS) entry which is preliminary data.</text>
</comment>
<keyword evidence="2" id="KW-0732">Signal</keyword>